<dbReference type="Proteomes" id="UP000176897">
    <property type="component" value="Unassembled WGS sequence"/>
</dbReference>
<proteinExistence type="predicted"/>
<dbReference type="AlphaFoldDB" id="A0A1F7UNV0"/>
<dbReference type="Pfam" id="PF13529">
    <property type="entry name" value="Peptidase_C39_2"/>
    <property type="match status" value="1"/>
</dbReference>
<evidence type="ECO:0000313" key="4">
    <source>
        <dbReference type="Proteomes" id="UP000176897"/>
    </source>
</evidence>
<dbReference type="Gene3D" id="3.90.70.10">
    <property type="entry name" value="Cysteine proteinases"/>
    <property type="match status" value="1"/>
</dbReference>
<accession>A0A1F7UNV0</accession>
<evidence type="ECO:0000256" key="1">
    <source>
        <dbReference type="SAM" id="MobiDB-lite"/>
    </source>
</evidence>
<dbReference type="InterPro" id="IPR039564">
    <property type="entry name" value="Peptidase_C39-like"/>
</dbReference>
<sequence>MKMRFWIGVALIAIAAGLLAYRGRIVGYVAEKVAQRKLPEAVTYEEVAATSDDNFLLRNSPPPEADRARRPLPEATSAPRTGSDSPRTEIVSPIAATEVKNEENELPAEFNLAVPFTSQAPFANWDAVHEDACEEASIIMLDAFYRGRTLTTQSADDEIYAIVDWETNMLGHWEDTTAEETAQILRERYGYVNVRLVENPTIEMIKREVAQGRPVILPAAGQLLGNRYFRQPGPVYHMLVIRGWTKDGMIITNDPGTKRGEGFLYKPEVLLNAIHDWTGSDATMTQGRQVMIVAEK</sequence>
<dbReference type="EMBL" id="MGEJ01000021">
    <property type="protein sequence ID" value="OGL79919.1"/>
    <property type="molecule type" value="Genomic_DNA"/>
</dbReference>
<feature type="domain" description="Peptidase C39-like" evidence="2">
    <location>
        <begin position="113"/>
        <end position="255"/>
    </location>
</feature>
<comment type="caution">
    <text evidence="3">The sequence shown here is derived from an EMBL/GenBank/DDBJ whole genome shotgun (WGS) entry which is preliminary data.</text>
</comment>
<protein>
    <recommendedName>
        <fullName evidence="2">Peptidase C39-like domain-containing protein</fullName>
    </recommendedName>
</protein>
<reference evidence="3 4" key="1">
    <citation type="journal article" date="2016" name="Nat. Commun.">
        <title>Thousands of microbial genomes shed light on interconnected biogeochemical processes in an aquifer system.</title>
        <authorList>
            <person name="Anantharaman K."/>
            <person name="Brown C.T."/>
            <person name="Hug L.A."/>
            <person name="Sharon I."/>
            <person name="Castelle C.J."/>
            <person name="Probst A.J."/>
            <person name="Thomas B.C."/>
            <person name="Singh A."/>
            <person name="Wilkins M.J."/>
            <person name="Karaoz U."/>
            <person name="Brodie E.L."/>
            <person name="Williams K.H."/>
            <person name="Hubbard S.S."/>
            <person name="Banfield J.F."/>
        </authorList>
    </citation>
    <scope>NUCLEOTIDE SEQUENCE [LARGE SCALE GENOMIC DNA]</scope>
</reference>
<gene>
    <name evidence="3" type="ORF">A3B21_00825</name>
</gene>
<dbReference type="STRING" id="1802401.A3B21_00825"/>
<feature type="region of interest" description="Disordered" evidence="1">
    <location>
        <begin position="53"/>
        <end position="90"/>
    </location>
</feature>
<name>A0A1F7UNV0_9BACT</name>
<evidence type="ECO:0000259" key="2">
    <source>
        <dbReference type="Pfam" id="PF13529"/>
    </source>
</evidence>
<evidence type="ECO:0000313" key="3">
    <source>
        <dbReference type="EMBL" id="OGL79919.1"/>
    </source>
</evidence>
<organism evidence="3 4">
    <name type="scientific">Candidatus Uhrbacteria bacterium RIFCSPLOWO2_01_FULL_47_24</name>
    <dbReference type="NCBI Taxonomy" id="1802401"/>
    <lineage>
        <taxon>Bacteria</taxon>
        <taxon>Candidatus Uhriibacteriota</taxon>
    </lineage>
</organism>